<dbReference type="SUPFAM" id="SSF48452">
    <property type="entry name" value="TPR-like"/>
    <property type="match status" value="1"/>
</dbReference>
<dbReference type="InterPro" id="IPR011990">
    <property type="entry name" value="TPR-like_helical_dom_sf"/>
</dbReference>
<dbReference type="EMBL" id="JABWGO010000001">
    <property type="protein sequence ID" value="NUW40265.1"/>
    <property type="molecule type" value="Genomic_DNA"/>
</dbReference>
<dbReference type="SMART" id="SM00028">
    <property type="entry name" value="TPR"/>
    <property type="match status" value="3"/>
</dbReference>
<sequence length="651" mass="70327">MGPRAFRPEDRHVFFGRAREARELADHWQANSLTFLSGPAGAGKTSLLQAGVLPLLDPDVVDALPVGRVASGTRVPVVLRGGSNPYVFAVLSSWLPYEAPSGLSDVTISGFLARRRVRHDQYGDPMPTLIAVDGAEALLAAGRDPAASDDLFAQLAAALEGDRDLRALVVMREDALPMLRSRREKVFRRAVEYAVEALEPAAAAAAVRGPAKAAGRPFAPGAAERLVDDLLTVRRVSPLGDETEERLPLVEPLHLQVVCAALWKALPPGTSVVTAGHVRDLGDVARSLADFYDGVIEEVARDAYHGESERLRARLREAFVDEKGGRKDVVAGPAESAGLPDAVIRALAGRHVLRLEERPQGGSRWRLSHDHLVRALTRGQESRTPAGRVDPAEYRRLAEAALREGHLERARDHARTALRHSGPDKRLRADVEQLLADIAYRSDDLDTAVDHYGRASVLLQSLPGAEGQVAGVLTAISQIKMAQGRFESALRDLEAAALRRPDDAGIRVELAWVMWCSGHVNGAVDLLGTVLAEEGDERRALRARGEIMADLGRPAAALRDLGRLDWGYSPSARTAYALALALEGRADEALDLVPPIEPGTSVTVLLRVARIRDAAGRRDEVASLARRALEDGVRPPLPRPLVEVAERLARG</sequence>
<dbReference type="InterPro" id="IPR027417">
    <property type="entry name" value="P-loop_NTPase"/>
</dbReference>
<dbReference type="AlphaFoldDB" id="A0A7Y6MAW2"/>
<dbReference type="Pfam" id="PF20703">
    <property type="entry name" value="nSTAND1"/>
    <property type="match status" value="1"/>
</dbReference>
<dbReference type="Pfam" id="PF14559">
    <property type="entry name" value="TPR_19"/>
    <property type="match status" value="1"/>
</dbReference>
<evidence type="ECO:0000259" key="1">
    <source>
        <dbReference type="Pfam" id="PF20703"/>
    </source>
</evidence>
<feature type="domain" description="Novel STAND NTPase 1" evidence="1">
    <location>
        <begin position="2"/>
        <end position="378"/>
    </location>
</feature>
<protein>
    <submittedName>
        <fullName evidence="2">Tetratricopeptide repeat protein</fullName>
    </submittedName>
</protein>
<dbReference type="Proteomes" id="UP000546126">
    <property type="component" value="Unassembled WGS sequence"/>
</dbReference>
<dbReference type="Gene3D" id="3.40.50.300">
    <property type="entry name" value="P-loop containing nucleotide triphosphate hydrolases"/>
    <property type="match status" value="1"/>
</dbReference>
<dbReference type="InterPro" id="IPR019734">
    <property type="entry name" value="TPR_rpt"/>
</dbReference>
<dbReference type="InterPro" id="IPR049052">
    <property type="entry name" value="nSTAND1"/>
</dbReference>
<dbReference type="Gene3D" id="1.25.40.10">
    <property type="entry name" value="Tetratricopeptide repeat domain"/>
    <property type="match status" value="1"/>
</dbReference>
<organism evidence="2 3">
    <name type="scientific">Nonomuraea rhodomycinica</name>
    <dbReference type="NCBI Taxonomy" id="1712872"/>
    <lineage>
        <taxon>Bacteria</taxon>
        <taxon>Bacillati</taxon>
        <taxon>Actinomycetota</taxon>
        <taxon>Actinomycetes</taxon>
        <taxon>Streptosporangiales</taxon>
        <taxon>Streptosporangiaceae</taxon>
        <taxon>Nonomuraea</taxon>
    </lineage>
</organism>
<evidence type="ECO:0000313" key="3">
    <source>
        <dbReference type="Proteomes" id="UP000546126"/>
    </source>
</evidence>
<dbReference type="SUPFAM" id="SSF52540">
    <property type="entry name" value="P-loop containing nucleoside triphosphate hydrolases"/>
    <property type="match status" value="1"/>
</dbReference>
<gene>
    <name evidence="2" type="ORF">HT134_08975</name>
</gene>
<dbReference type="RefSeq" id="WP_175599675.1">
    <property type="nucleotide sequence ID" value="NZ_JABWGO010000001.1"/>
</dbReference>
<reference evidence="2 3" key="1">
    <citation type="submission" date="2020-06" db="EMBL/GenBank/DDBJ databases">
        <authorList>
            <person name="Chanama M."/>
        </authorList>
    </citation>
    <scope>NUCLEOTIDE SEQUENCE [LARGE SCALE GENOMIC DNA]</scope>
    <source>
        <strain evidence="2 3">TBRC6557</strain>
    </source>
</reference>
<accession>A0A7Y6MAW2</accession>
<name>A0A7Y6MAW2_9ACTN</name>
<proteinExistence type="predicted"/>
<keyword evidence="3" id="KW-1185">Reference proteome</keyword>
<evidence type="ECO:0000313" key="2">
    <source>
        <dbReference type="EMBL" id="NUW40265.1"/>
    </source>
</evidence>
<comment type="caution">
    <text evidence="2">The sequence shown here is derived from an EMBL/GenBank/DDBJ whole genome shotgun (WGS) entry which is preliminary data.</text>
</comment>